<dbReference type="SUPFAM" id="SSF55120">
    <property type="entry name" value="Pseudouridine synthase"/>
    <property type="match status" value="1"/>
</dbReference>
<proteinExistence type="inferred from homology"/>
<dbReference type="PANTHER" id="PTHR13326:SF31">
    <property type="entry name" value="PSEUDOURIDYLATE SYNTHASE 7 HOMOLOG"/>
    <property type="match status" value="1"/>
</dbReference>
<dbReference type="CDD" id="cd02576">
    <property type="entry name" value="PseudoU_synth_ScPUS7"/>
    <property type="match status" value="1"/>
</dbReference>
<dbReference type="GO" id="GO:0008033">
    <property type="term" value="P:tRNA processing"/>
    <property type="evidence" value="ECO:0007669"/>
    <property type="project" value="UniProtKB-KW"/>
</dbReference>
<dbReference type="Gene3D" id="3.30.2350.20">
    <property type="entry name" value="TruD, catalytic domain"/>
    <property type="match status" value="1"/>
</dbReference>
<dbReference type="GO" id="GO:0005634">
    <property type="term" value="C:nucleus"/>
    <property type="evidence" value="ECO:0007669"/>
    <property type="project" value="TreeGrafter"/>
</dbReference>
<sequence>MSSDEETVKSDRQASKRRYPFKKGHVKRDNHTYVKREYVHHDQLSEKDVGIDEYISKLAGYPAVIKARYSDFQVNEIDLAGNRVKLTDRNLPKEFEEPAELLYIRTEQSPFHKISQDKWESLRKMVSESDNEASDQNHPHLVELDAEDFTKDERKMVHECIRKHFGQKVVTSTITKDSKTIIQLKKWAKDTRCSWPEGLPEYVHFVMYKEMMDTIDACFKMGQVLRISASGITYAGVKDKRAKTSQWCCVRKFPPAKLLSNAGRIRNLKVGNIIFKDHCLKIGQLSGNFFRIALRNVQAEDILINESINHVKEHGFINYYGLQRFGNDKEAPTFTIGIKLIKGEWKEAIDLILKVKAADDKLQANNQAKKVYAETGNAKRALLLCDKQRQTVEKKLLEGLVKHHQNNPLNALENIPRSVRLMYMHAFQSLIWNKMTSKRIEKFGLKPVEGDLIIVDKPEDAEVAMECPEEEEEDATDGDANEKTDVDEDLKEKKGRFTVRPLTSDELYNYSIYDIVLPLPGYDVVYPEHLKEYYKEAIEEHGLTLEMPEKKVKTYNLSGTYRKIVQHVKDLEWKILCYNDPTDNLIRSDLEELSGVKEPETIAEGQYKAIVLSFSLPSACYATMVLREILKCNTSTSSQAGLNNYGVKKPTTNRVIINVDTEAKQWTDLELPQVGPGSLLADAAKYEDFKKLLFKDVLAPTDSDCPEAKEPDDEGDNEGPAKKMKTNGHE</sequence>
<feature type="region of interest" description="Disordered" evidence="5">
    <location>
        <begin position="1"/>
        <end position="26"/>
    </location>
</feature>
<evidence type="ECO:0000313" key="6">
    <source>
        <dbReference type="EMBL" id="ENN78718.1"/>
    </source>
</evidence>
<feature type="non-terminal residue" evidence="6">
    <location>
        <position position="1"/>
    </location>
</feature>
<feature type="compositionally biased region" description="Basic residues" evidence="5">
    <location>
        <begin position="15"/>
        <end position="26"/>
    </location>
</feature>
<evidence type="ECO:0000256" key="5">
    <source>
        <dbReference type="SAM" id="MobiDB-lite"/>
    </source>
</evidence>
<evidence type="ECO:0000256" key="4">
    <source>
        <dbReference type="ARBA" id="ARBA00036943"/>
    </source>
</evidence>
<keyword evidence="2" id="KW-0819">tRNA processing</keyword>
<dbReference type="InterPro" id="IPR042214">
    <property type="entry name" value="TruD_catalytic"/>
</dbReference>
<dbReference type="Pfam" id="PF01142">
    <property type="entry name" value="TruD"/>
    <property type="match status" value="1"/>
</dbReference>
<feature type="region of interest" description="Disordered" evidence="5">
    <location>
        <begin position="701"/>
        <end position="730"/>
    </location>
</feature>
<evidence type="ECO:0000256" key="2">
    <source>
        <dbReference type="ARBA" id="ARBA00022694"/>
    </source>
</evidence>
<dbReference type="PANTHER" id="PTHR13326">
    <property type="entry name" value="TRNA PSEUDOURIDINE SYNTHASE D"/>
    <property type="match status" value="1"/>
</dbReference>
<dbReference type="InterPro" id="IPR011760">
    <property type="entry name" value="PsdUridine_synth_TruD_insert"/>
</dbReference>
<dbReference type="PROSITE" id="PS50984">
    <property type="entry name" value="TRUD"/>
    <property type="match status" value="1"/>
</dbReference>
<dbReference type="InterPro" id="IPR020103">
    <property type="entry name" value="PsdUridine_synth_cat_dom_sf"/>
</dbReference>
<keyword evidence="3" id="KW-0413">Isomerase</keyword>
<feature type="region of interest" description="Disordered" evidence="5">
    <location>
        <begin position="465"/>
        <end position="488"/>
    </location>
</feature>
<accession>N6TL72</accession>
<dbReference type="OrthoDB" id="447290at2759"/>
<feature type="compositionally biased region" description="Basic and acidic residues" evidence="5">
    <location>
        <begin position="1"/>
        <end position="14"/>
    </location>
</feature>
<dbReference type="OMA" id="WINYFGH"/>
<organism evidence="6">
    <name type="scientific">Dendroctonus ponderosae</name>
    <name type="common">Mountain pine beetle</name>
    <dbReference type="NCBI Taxonomy" id="77166"/>
    <lineage>
        <taxon>Eukaryota</taxon>
        <taxon>Metazoa</taxon>
        <taxon>Ecdysozoa</taxon>
        <taxon>Arthropoda</taxon>
        <taxon>Hexapoda</taxon>
        <taxon>Insecta</taxon>
        <taxon>Pterygota</taxon>
        <taxon>Neoptera</taxon>
        <taxon>Endopterygota</taxon>
        <taxon>Coleoptera</taxon>
        <taxon>Polyphaga</taxon>
        <taxon>Cucujiformia</taxon>
        <taxon>Curculionidae</taxon>
        <taxon>Scolytinae</taxon>
        <taxon>Dendroctonus</taxon>
    </lineage>
</organism>
<dbReference type="GO" id="GO:0001522">
    <property type="term" value="P:pseudouridine synthesis"/>
    <property type="evidence" value="ECO:0007669"/>
    <property type="project" value="InterPro"/>
</dbReference>
<protein>
    <submittedName>
        <fullName evidence="6">Uncharacterized protein</fullName>
    </submittedName>
</protein>
<gene>
    <name evidence="6" type="ORF">YQE_04890</name>
</gene>
<evidence type="ECO:0000256" key="1">
    <source>
        <dbReference type="ARBA" id="ARBA00007953"/>
    </source>
</evidence>
<dbReference type="GO" id="GO:0003723">
    <property type="term" value="F:RNA binding"/>
    <property type="evidence" value="ECO:0007669"/>
    <property type="project" value="InterPro"/>
</dbReference>
<dbReference type="AlphaFoldDB" id="N6TL72"/>
<dbReference type="GO" id="GO:0009982">
    <property type="term" value="F:pseudouridine synthase activity"/>
    <property type="evidence" value="ECO:0007669"/>
    <property type="project" value="InterPro"/>
</dbReference>
<dbReference type="Gene3D" id="3.30.70.3160">
    <property type="match status" value="1"/>
</dbReference>
<dbReference type="NCBIfam" id="TIGR00094">
    <property type="entry name" value="tRNA_TruD_broad"/>
    <property type="match status" value="1"/>
</dbReference>
<evidence type="ECO:0000256" key="3">
    <source>
        <dbReference type="ARBA" id="ARBA00023235"/>
    </source>
</evidence>
<dbReference type="HOGENOM" id="CLU_005281_0_2_1"/>
<name>N6TL72_DENPD</name>
<comment type="similarity">
    <text evidence="1">Belongs to the pseudouridine synthase TruD family.</text>
</comment>
<dbReference type="EMBL" id="KB740848">
    <property type="protein sequence ID" value="ENN78718.1"/>
    <property type="molecule type" value="Genomic_DNA"/>
</dbReference>
<dbReference type="InterPro" id="IPR001656">
    <property type="entry name" value="PsdUridine_synth_TruD"/>
</dbReference>
<dbReference type="PIRSF" id="PIRSF037016">
    <property type="entry name" value="Pseudouridin_synth_euk_prd"/>
    <property type="match status" value="1"/>
</dbReference>
<reference evidence="6" key="1">
    <citation type="journal article" date="2013" name="Genome Biol.">
        <title>Draft genome of the mountain pine beetle, Dendroctonus ponderosae Hopkins, a major forest pest.</title>
        <authorList>
            <person name="Keeling C.I."/>
            <person name="Yuen M.M."/>
            <person name="Liao N.Y."/>
            <person name="Docking T.R."/>
            <person name="Chan S.K."/>
            <person name="Taylor G.A."/>
            <person name="Palmquist D.L."/>
            <person name="Jackman S.D."/>
            <person name="Nguyen A."/>
            <person name="Li M."/>
            <person name="Henderson H."/>
            <person name="Janes J.K."/>
            <person name="Zhao Y."/>
            <person name="Pandoh P."/>
            <person name="Moore R."/>
            <person name="Sperling F.A."/>
            <person name="Huber D.P."/>
            <person name="Birol I."/>
            <person name="Jones S.J."/>
            <person name="Bohlmann J."/>
        </authorList>
    </citation>
    <scope>NUCLEOTIDE SEQUENCE</scope>
</reference>
<comment type="catalytic activity">
    <reaction evidence="4">
        <text>a uridine in tRNA = a pseudouridine in tRNA</text>
        <dbReference type="Rhea" id="RHEA:54572"/>
        <dbReference type="Rhea" id="RHEA-COMP:13339"/>
        <dbReference type="Rhea" id="RHEA-COMP:13934"/>
        <dbReference type="ChEBI" id="CHEBI:65314"/>
        <dbReference type="ChEBI" id="CHEBI:65315"/>
    </reaction>
</comment>